<proteinExistence type="inferred from homology"/>
<evidence type="ECO:0000256" key="5">
    <source>
        <dbReference type="ARBA" id="ARBA00023136"/>
    </source>
</evidence>
<reference evidence="7" key="1">
    <citation type="submission" date="2022-01" db="EMBL/GenBank/DDBJ databases">
        <title>Comparative genomics reveals a dynamic genome evolution in the ectomycorrhizal milk-cap (Lactarius) mushrooms.</title>
        <authorList>
            <consortium name="DOE Joint Genome Institute"/>
            <person name="Lebreton A."/>
            <person name="Tang N."/>
            <person name="Kuo A."/>
            <person name="LaButti K."/>
            <person name="Drula E."/>
            <person name="Barry K."/>
            <person name="Clum A."/>
            <person name="Lipzen A."/>
            <person name="Mousain D."/>
            <person name="Ng V."/>
            <person name="Wang R."/>
            <person name="Wang X."/>
            <person name="Dai Y."/>
            <person name="Henrissat B."/>
            <person name="Grigoriev I.V."/>
            <person name="Guerin-Laguette A."/>
            <person name="Yu F."/>
            <person name="Martin F.M."/>
        </authorList>
    </citation>
    <scope>NUCLEOTIDE SEQUENCE</scope>
    <source>
        <strain evidence="7">QP</strain>
    </source>
</reference>
<organism evidence="7 8">
    <name type="scientific">Lactarius akahatsu</name>
    <dbReference type="NCBI Taxonomy" id="416441"/>
    <lineage>
        <taxon>Eukaryota</taxon>
        <taxon>Fungi</taxon>
        <taxon>Dikarya</taxon>
        <taxon>Basidiomycota</taxon>
        <taxon>Agaricomycotina</taxon>
        <taxon>Agaricomycetes</taxon>
        <taxon>Russulales</taxon>
        <taxon>Russulaceae</taxon>
        <taxon>Lactarius</taxon>
    </lineage>
</organism>
<name>A0AAD4LG54_9AGAM</name>
<evidence type="ECO:0000313" key="7">
    <source>
        <dbReference type="EMBL" id="KAH8992203.1"/>
    </source>
</evidence>
<comment type="subcellular location">
    <subcellularLocation>
        <location evidence="1">Membrane</location>
        <topology evidence="1">Multi-pass membrane protein</topology>
    </subcellularLocation>
</comment>
<protein>
    <submittedName>
        <fullName evidence="7">Uncharacterized protein</fullName>
    </submittedName>
</protein>
<gene>
    <name evidence="7" type="ORF">EDB92DRAFT_591965</name>
</gene>
<dbReference type="PANTHER" id="PTHR11266:SF17">
    <property type="entry name" value="PROTEIN MPV17"/>
    <property type="match status" value="1"/>
</dbReference>
<comment type="caution">
    <text evidence="7">The sequence shown here is derived from an EMBL/GenBank/DDBJ whole genome shotgun (WGS) entry which is preliminary data.</text>
</comment>
<dbReference type="Pfam" id="PF04117">
    <property type="entry name" value="Mpv17_PMP22"/>
    <property type="match status" value="1"/>
</dbReference>
<dbReference type="GO" id="GO:0016020">
    <property type="term" value="C:membrane"/>
    <property type="evidence" value="ECO:0007669"/>
    <property type="project" value="UniProtKB-SubCell"/>
</dbReference>
<keyword evidence="5" id="KW-0472">Membrane</keyword>
<accession>A0AAD4LG54</accession>
<keyword evidence="4" id="KW-1133">Transmembrane helix</keyword>
<keyword evidence="8" id="KW-1185">Reference proteome</keyword>
<dbReference type="Proteomes" id="UP001201163">
    <property type="component" value="Unassembled WGS sequence"/>
</dbReference>
<evidence type="ECO:0000256" key="3">
    <source>
        <dbReference type="ARBA" id="ARBA00022692"/>
    </source>
</evidence>
<dbReference type="AlphaFoldDB" id="A0AAD4LG54"/>
<dbReference type="GO" id="GO:0005739">
    <property type="term" value="C:mitochondrion"/>
    <property type="evidence" value="ECO:0007669"/>
    <property type="project" value="TreeGrafter"/>
</dbReference>
<comment type="similarity">
    <text evidence="2 6">Belongs to the peroxisomal membrane protein PXMP2/4 family.</text>
</comment>
<dbReference type="PANTHER" id="PTHR11266">
    <property type="entry name" value="PEROXISOMAL MEMBRANE PROTEIN 2, PXMP2 MPV17"/>
    <property type="match status" value="1"/>
</dbReference>
<keyword evidence="3" id="KW-0812">Transmembrane</keyword>
<evidence type="ECO:0000256" key="4">
    <source>
        <dbReference type="ARBA" id="ARBA00022989"/>
    </source>
</evidence>
<dbReference type="EMBL" id="JAKELL010000023">
    <property type="protein sequence ID" value="KAH8992203.1"/>
    <property type="molecule type" value="Genomic_DNA"/>
</dbReference>
<evidence type="ECO:0000256" key="1">
    <source>
        <dbReference type="ARBA" id="ARBA00004141"/>
    </source>
</evidence>
<evidence type="ECO:0000256" key="2">
    <source>
        <dbReference type="ARBA" id="ARBA00006824"/>
    </source>
</evidence>
<dbReference type="InterPro" id="IPR007248">
    <property type="entry name" value="Mpv17_PMP22"/>
</dbReference>
<sequence length="183" mass="20293">MASLFLNLLLKRPLSTQCATSAVLFATGDVIAQQVIERKRSKHDFARTARLTFFGGCLLGPPISKWIAFLGRLRFATPTKAVIYRTWLDQMLMAPLVVGSFFASMSLMEGKGTSGVADSLSTMYAPTLMRGWLVYTPTQLVNFTLVPPQFRFVFVSTVSLFWNTYLSFVNAKAGKDIAEPVGY</sequence>
<evidence type="ECO:0000256" key="6">
    <source>
        <dbReference type="RuleBase" id="RU363053"/>
    </source>
</evidence>
<evidence type="ECO:0000313" key="8">
    <source>
        <dbReference type="Proteomes" id="UP001201163"/>
    </source>
</evidence>